<dbReference type="EMBL" id="CP093313">
    <property type="protein sequence ID" value="UWZ82261.1"/>
    <property type="molecule type" value="Genomic_DNA"/>
</dbReference>
<dbReference type="InterPro" id="IPR036909">
    <property type="entry name" value="Cyt_c-like_dom_sf"/>
</dbReference>
<evidence type="ECO:0000313" key="8">
    <source>
        <dbReference type="EMBL" id="UWZ82261.1"/>
    </source>
</evidence>
<dbReference type="GO" id="GO:0020037">
    <property type="term" value="F:heme binding"/>
    <property type="evidence" value="ECO:0007669"/>
    <property type="project" value="InterPro"/>
</dbReference>
<dbReference type="SUPFAM" id="SSF46626">
    <property type="entry name" value="Cytochrome c"/>
    <property type="match status" value="1"/>
</dbReference>
<keyword evidence="6" id="KW-0732">Signal</keyword>
<reference evidence="8" key="1">
    <citation type="submission" date="2021-04" db="EMBL/GenBank/DDBJ databases">
        <title>Phylogenetic analysis of Acidobacteriaceae.</title>
        <authorList>
            <person name="Qiu L."/>
            <person name="Zhang Q."/>
        </authorList>
    </citation>
    <scope>NUCLEOTIDE SEQUENCE</scope>
    <source>
        <strain evidence="8">DSM 25168</strain>
    </source>
</reference>
<keyword evidence="1 4" id="KW-0349">Heme</keyword>
<evidence type="ECO:0000256" key="1">
    <source>
        <dbReference type="ARBA" id="ARBA00022617"/>
    </source>
</evidence>
<dbReference type="AlphaFoldDB" id="A0A9J7BM30"/>
<evidence type="ECO:0000259" key="7">
    <source>
        <dbReference type="PROSITE" id="PS51007"/>
    </source>
</evidence>
<keyword evidence="9" id="KW-1185">Reference proteome</keyword>
<dbReference type="PROSITE" id="PS51007">
    <property type="entry name" value="CYTC"/>
    <property type="match status" value="1"/>
</dbReference>
<accession>A0A9J7BM30</accession>
<feature type="region of interest" description="Disordered" evidence="5">
    <location>
        <begin position="23"/>
        <end position="51"/>
    </location>
</feature>
<dbReference type="RefSeq" id="WP_260791417.1">
    <property type="nucleotide sequence ID" value="NZ_CP093313.1"/>
</dbReference>
<evidence type="ECO:0000256" key="4">
    <source>
        <dbReference type="PROSITE-ProRule" id="PRU00433"/>
    </source>
</evidence>
<organism evidence="8 9">
    <name type="scientific">Occallatibacter riparius</name>
    <dbReference type="NCBI Taxonomy" id="1002689"/>
    <lineage>
        <taxon>Bacteria</taxon>
        <taxon>Pseudomonadati</taxon>
        <taxon>Acidobacteriota</taxon>
        <taxon>Terriglobia</taxon>
        <taxon>Terriglobales</taxon>
        <taxon>Acidobacteriaceae</taxon>
        <taxon>Occallatibacter</taxon>
    </lineage>
</organism>
<sequence>MNRRPHVITAAFVLSALLPLIAQKGPSPKSETARTGNTQSMPKQEESRGQRVFRQNCARCHDAPQSFPPSVSGTILRHMRVRASLSAQDEKALLQFMNP</sequence>
<keyword evidence="2 4" id="KW-0479">Metal-binding</keyword>
<dbReference type="Gene3D" id="2.60.40.420">
    <property type="entry name" value="Cupredoxins - blue copper proteins"/>
    <property type="match status" value="1"/>
</dbReference>
<dbReference type="Proteomes" id="UP001059380">
    <property type="component" value="Chromosome"/>
</dbReference>
<evidence type="ECO:0000313" key="9">
    <source>
        <dbReference type="Proteomes" id="UP001059380"/>
    </source>
</evidence>
<feature type="compositionally biased region" description="Polar residues" evidence="5">
    <location>
        <begin position="29"/>
        <end position="42"/>
    </location>
</feature>
<name>A0A9J7BM30_9BACT</name>
<feature type="domain" description="Cytochrome c" evidence="7">
    <location>
        <begin position="44"/>
        <end position="99"/>
    </location>
</feature>
<protein>
    <recommendedName>
        <fullName evidence="7">Cytochrome c domain-containing protein</fullName>
    </recommendedName>
</protein>
<dbReference type="InterPro" id="IPR008972">
    <property type="entry name" value="Cupredoxin"/>
</dbReference>
<gene>
    <name evidence="8" type="ORF">MOP44_16960</name>
</gene>
<dbReference type="GO" id="GO:0046872">
    <property type="term" value="F:metal ion binding"/>
    <property type="evidence" value="ECO:0007669"/>
    <property type="project" value="UniProtKB-KW"/>
</dbReference>
<feature type="chain" id="PRO_5039916423" description="Cytochrome c domain-containing protein" evidence="6">
    <location>
        <begin position="25"/>
        <end position="99"/>
    </location>
</feature>
<dbReference type="KEGG" id="orp:MOP44_16960"/>
<evidence type="ECO:0000256" key="6">
    <source>
        <dbReference type="SAM" id="SignalP"/>
    </source>
</evidence>
<dbReference type="GO" id="GO:0009055">
    <property type="term" value="F:electron transfer activity"/>
    <property type="evidence" value="ECO:0007669"/>
    <property type="project" value="InterPro"/>
</dbReference>
<evidence type="ECO:0000256" key="5">
    <source>
        <dbReference type="SAM" id="MobiDB-lite"/>
    </source>
</evidence>
<feature type="signal peptide" evidence="6">
    <location>
        <begin position="1"/>
        <end position="24"/>
    </location>
</feature>
<keyword evidence="3 4" id="KW-0408">Iron</keyword>
<dbReference type="InterPro" id="IPR009056">
    <property type="entry name" value="Cyt_c-like_dom"/>
</dbReference>
<proteinExistence type="predicted"/>
<evidence type="ECO:0000256" key="2">
    <source>
        <dbReference type="ARBA" id="ARBA00022723"/>
    </source>
</evidence>
<evidence type="ECO:0000256" key="3">
    <source>
        <dbReference type="ARBA" id="ARBA00023004"/>
    </source>
</evidence>